<keyword evidence="5" id="KW-1185">Reference proteome</keyword>
<evidence type="ECO:0000313" key="4">
    <source>
        <dbReference type="EMBL" id="BAX79185.1"/>
    </source>
</evidence>
<sequence length="241" mass="25483">MKKFIQKASLLIVGLTFLLAGNTNAQFWGEKGNGNVQTQDREIGAFTAISASMGLNVYVLQGDKESVSVEADENLMEYIVTKVKGNELVLKVDGTIRKATKMDVYVTLVNVTEIHVSSGADFETRDMINADKLDISVSSGADAKMELNAKELSCTVSSGANATLSGKADYFAGKASSGSDLRAKQLIAKICKAKASSGGDVTVYAEEEIEAHASSGGDVSYYGNPTKVNVSDSSGGDVNRR</sequence>
<evidence type="ECO:0000256" key="1">
    <source>
        <dbReference type="SAM" id="MobiDB-lite"/>
    </source>
</evidence>
<dbReference type="InterPro" id="IPR021255">
    <property type="entry name" value="DUF2807"/>
</dbReference>
<evidence type="ECO:0000313" key="5">
    <source>
        <dbReference type="Proteomes" id="UP000218267"/>
    </source>
</evidence>
<feature type="region of interest" description="Disordered" evidence="1">
    <location>
        <begin position="213"/>
        <end position="241"/>
    </location>
</feature>
<feature type="signal peptide" evidence="2">
    <location>
        <begin position="1"/>
        <end position="25"/>
    </location>
</feature>
<evidence type="ECO:0000259" key="3">
    <source>
        <dbReference type="Pfam" id="PF10988"/>
    </source>
</evidence>
<keyword evidence="2" id="KW-0732">Signal</keyword>
<feature type="domain" description="Putative auto-transporter adhesin head GIN" evidence="3">
    <location>
        <begin position="45"/>
        <end position="225"/>
    </location>
</feature>
<feature type="compositionally biased region" description="Polar residues" evidence="1">
    <location>
        <begin position="226"/>
        <end position="241"/>
    </location>
</feature>
<dbReference type="Pfam" id="PF10988">
    <property type="entry name" value="DUF2807"/>
    <property type="match status" value="1"/>
</dbReference>
<reference evidence="5" key="2">
    <citation type="journal article" date="2020" name="Antonie Van Leeuwenhoek">
        <title>Labilibaculum antarcticum sp. nov., a novel facultative anaerobic, psychrotorelant bacterium isolated from marine sediment of Antarctica.</title>
        <authorList>
            <person name="Watanabe M."/>
            <person name="Kojima H."/>
            <person name="Fukui M."/>
        </authorList>
    </citation>
    <scope>NUCLEOTIDE SEQUENCE [LARGE SCALE GENOMIC DNA]</scope>
    <source>
        <strain evidence="5">SPP2</strain>
    </source>
</reference>
<dbReference type="Gene3D" id="2.160.20.120">
    <property type="match status" value="1"/>
</dbReference>
<evidence type="ECO:0000256" key="2">
    <source>
        <dbReference type="SAM" id="SignalP"/>
    </source>
</evidence>
<organism evidence="4 5">
    <name type="scientific">Labilibaculum antarcticum</name>
    <dbReference type="NCBI Taxonomy" id="1717717"/>
    <lineage>
        <taxon>Bacteria</taxon>
        <taxon>Pseudomonadati</taxon>
        <taxon>Bacteroidota</taxon>
        <taxon>Bacteroidia</taxon>
        <taxon>Marinilabiliales</taxon>
        <taxon>Marinifilaceae</taxon>
        <taxon>Labilibaculum</taxon>
    </lineage>
</organism>
<protein>
    <recommendedName>
        <fullName evidence="3">Putative auto-transporter adhesin head GIN domain-containing protein</fullName>
    </recommendedName>
</protein>
<feature type="chain" id="PRO_5013231365" description="Putative auto-transporter adhesin head GIN domain-containing protein" evidence="2">
    <location>
        <begin position="26"/>
        <end position="241"/>
    </location>
</feature>
<dbReference type="RefSeq" id="WP_096428112.1">
    <property type="nucleotide sequence ID" value="NZ_AP018042.1"/>
</dbReference>
<dbReference type="AlphaFoldDB" id="A0A1Y1CFT6"/>
<reference evidence="4 5" key="1">
    <citation type="journal article" date="2018" name="Mar. Genomics">
        <title>Complete genome sequence of Marinifilaceae bacterium strain SPP2, isolated from the Antarctic marine sediment.</title>
        <authorList>
            <person name="Watanabe M."/>
            <person name="Kojima H."/>
            <person name="Fukui M."/>
        </authorList>
    </citation>
    <scope>NUCLEOTIDE SEQUENCE [LARGE SCALE GENOMIC DNA]</scope>
    <source>
        <strain evidence="4 5">SPP2</strain>
    </source>
</reference>
<dbReference type="Proteomes" id="UP000218267">
    <property type="component" value="Chromosome"/>
</dbReference>
<name>A0A1Y1CFT6_9BACT</name>
<dbReference type="OrthoDB" id="942536at2"/>
<dbReference type="KEGG" id="mbas:ALGA_0796"/>
<proteinExistence type="predicted"/>
<gene>
    <name evidence="4" type="ORF">ALGA_0796</name>
</gene>
<accession>A0A1Y1CFT6</accession>
<dbReference type="EMBL" id="AP018042">
    <property type="protein sequence ID" value="BAX79185.1"/>
    <property type="molecule type" value="Genomic_DNA"/>
</dbReference>